<name>A0A3I8FV76_SALER</name>
<reference evidence="2" key="1">
    <citation type="submission" date="2018-10" db="EMBL/GenBank/DDBJ databases">
        <authorList>
            <consortium name="PulseNet: The National Subtyping Network for Foodborne Disease Surveillance"/>
            <person name="Tarr C.L."/>
            <person name="Trees E."/>
            <person name="Katz L.S."/>
            <person name="Carleton-Romer H.A."/>
            <person name="Stroika S."/>
            <person name="Kucerova Z."/>
            <person name="Roache K.F."/>
            <person name="Sabol A.L."/>
            <person name="Besser J."/>
            <person name="Gerner-Smidt P."/>
        </authorList>
    </citation>
    <scope>NUCLEOTIDE SEQUENCE [LARGE SCALE GENOMIC DNA]</scope>
    <source>
        <strain evidence="2">PNUSAS057480</strain>
    </source>
</reference>
<comment type="caution">
    <text evidence="2">The sequence shown here is derived from an EMBL/GenBank/DDBJ whole genome shotgun (WGS) entry which is preliminary data.</text>
</comment>
<evidence type="ECO:0000256" key="1">
    <source>
        <dbReference type="ARBA" id="ARBA00010526"/>
    </source>
</evidence>
<dbReference type="InterPro" id="IPR036666">
    <property type="entry name" value="HHA_sf"/>
</dbReference>
<proteinExistence type="inferred from homology"/>
<protein>
    <recommendedName>
        <fullName evidence="3">Hemolysin expression modulating protein</fullName>
    </recommendedName>
</protein>
<comment type="similarity">
    <text evidence="1">Belongs to the Hha/YmoA/Cnu family.</text>
</comment>
<evidence type="ECO:0008006" key="3">
    <source>
        <dbReference type="Google" id="ProtNLM"/>
    </source>
</evidence>
<dbReference type="Gene3D" id="1.20.1280.40">
    <property type="entry name" value="HHA"/>
    <property type="match status" value="1"/>
</dbReference>
<dbReference type="AlphaFoldDB" id="A0A3I8FV76"/>
<dbReference type="InterPro" id="IPR007985">
    <property type="entry name" value="Hemolysn_expr_modulating_HHA"/>
</dbReference>
<dbReference type="EMBL" id="RMEA01000179">
    <property type="protein sequence ID" value="MER45452.1"/>
    <property type="molecule type" value="Genomic_DNA"/>
</dbReference>
<dbReference type="SUPFAM" id="SSF68989">
    <property type="entry name" value="Hemolysin expression modulating protein HHA"/>
    <property type="match status" value="1"/>
</dbReference>
<accession>A0A3I8FV76</accession>
<evidence type="ECO:0000313" key="2">
    <source>
        <dbReference type="EMBL" id="MER45452.1"/>
    </source>
</evidence>
<gene>
    <name evidence="2" type="ORF">ED033_24960</name>
</gene>
<organism evidence="2">
    <name type="scientific">Salmonella enterica</name>
    <name type="common">Salmonella choleraesuis</name>
    <dbReference type="NCBI Taxonomy" id="28901"/>
    <lineage>
        <taxon>Bacteria</taxon>
        <taxon>Pseudomonadati</taxon>
        <taxon>Pseudomonadota</taxon>
        <taxon>Gammaproteobacteria</taxon>
        <taxon>Enterobacterales</taxon>
        <taxon>Enterobacteriaceae</taxon>
        <taxon>Salmonella</taxon>
    </lineage>
</organism>
<dbReference type="Pfam" id="PF05321">
    <property type="entry name" value="HHA"/>
    <property type="match status" value="1"/>
</dbReference>
<dbReference type="Proteomes" id="UP000885379">
    <property type="component" value="Unassembled WGS sequence"/>
</dbReference>
<sequence>MPEKTNWALTMKNKMDYVRMFRRIKDIDNLEKLISHLERKLTDEEFHLVIAAADHRRAEMVLNQYFDKVPKSAWRYVR</sequence>